<dbReference type="EMBL" id="WNYA01023554">
    <property type="protein sequence ID" value="KAG8538143.1"/>
    <property type="molecule type" value="Genomic_DNA"/>
</dbReference>
<organism evidence="1 2">
    <name type="scientific">Engystomops pustulosus</name>
    <name type="common">Tungara frog</name>
    <name type="synonym">Physalaemus pustulosus</name>
    <dbReference type="NCBI Taxonomy" id="76066"/>
    <lineage>
        <taxon>Eukaryota</taxon>
        <taxon>Metazoa</taxon>
        <taxon>Chordata</taxon>
        <taxon>Craniata</taxon>
        <taxon>Vertebrata</taxon>
        <taxon>Euteleostomi</taxon>
        <taxon>Amphibia</taxon>
        <taxon>Batrachia</taxon>
        <taxon>Anura</taxon>
        <taxon>Neobatrachia</taxon>
        <taxon>Hyloidea</taxon>
        <taxon>Leptodactylidae</taxon>
        <taxon>Leiuperinae</taxon>
        <taxon>Engystomops</taxon>
    </lineage>
</organism>
<evidence type="ECO:0000313" key="1">
    <source>
        <dbReference type="EMBL" id="KAG8538143.1"/>
    </source>
</evidence>
<gene>
    <name evidence="1" type="ORF">GDO81_023231</name>
</gene>
<dbReference type="AlphaFoldDB" id="A0AAV6YQ26"/>
<keyword evidence="2" id="KW-1185">Reference proteome</keyword>
<dbReference type="Proteomes" id="UP000824782">
    <property type="component" value="Unassembled WGS sequence"/>
</dbReference>
<accession>A0AAV6YQ26</accession>
<proteinExistence type="predicted"/>
<comment type="caution">
    <text evidence="1">The sequence shown here is derived from an EMBL/GenBank/DDBJ whole genome shotgun (WGS) entry which is preliminary data.</text>
</comment>
<evidence type="ECO:0000313" key="2">
    <source>
        <dbReference type="Proteomes" id="UP000824782"/>
    </source>
</evidence>
<reference evidence="1" key="1">
    <citation type="thesis" date="2020" institute="ProQuest LLC" country="789 East Eisenhower Parkway, Ann Arbor, MI, USA">
        <title>Comparative Genomics and Chromosome Evolution.</title>
        <authorList>
            <person name="Mudd A.B."/>
        </authorList>
    </citation>
    <scope>NUCLEOTIDE SEQUENCE</scope>
    <source>
        <strain evidence="1">237g6f4</strain>
        <tissue evidence="1">Blood</tissue>
    </source>
</reference>
<sequence>MYQVKEAESLTLKSRWEALNASSSEIEIVRQTSGDLVRDVSGCNYSEGSFLRKRELDFSVKFSASLTLYNDFTSYFNVDFLDNAGS</sequence>
<protein>
    <submittedName>
        <fullName evidence="1">Uncharacterized protein</fullName>
    </submittedName>
</protein>
<name>A0AAV6YQ26_ENGPU</name>